<dbReference type="EMBL" id="PIPM01000006">
    <property type="protein sequence ID" value="RUO32801.1"/>
    <property type="molecule type" value="Genomic_DNA"/>
</dbReference>
<feature type="domain" description="Carrier" evidence="1">
    <location>
        <begin position="6"/>
        <end position="86"/>
    </location>
</feature>
<accession>A0A432WGD1</accession>
<dbReference type="PROSITE" id="PS50075">
    <property type="entry name" value="CARRIER"/>
    <property type="match status" value="1"/>
</dbReference>
<comment type="caution">
    <text evidence="2">The sequence shown here is derived from an EMBL/GenBank/DDBJ whole genome shotgun (WGS) entry which is preliminary data.</text>
</comment>
<evidence type="ECO:0000313" key="3">
    <source>
        <dbReference type="Proteomes" id="UP000288405"/>
    </source>
</evidence>
<name>A0A432WGD1_9GAMM</name>
<dbReference type="Gene3D" id="1.10.1200.10">
    <property type="entry name" value="ACP-like"/>
    <property type="match status" value="1"/>
</dbReference>
<dbReference type="SUPFAM" id="SSF47336">
    <property type="entry name" value="ACP-like"/>
    <property type="match status" value="1"/>
</dbReference>
<evidence type="ECO:0000313" key="2">
    <source>
        <dbReference type="EMBL" id="RUO32801.1"/>
    </source>
</evidence>
<keyword evidence="3" id="KW-1185">Reference proteome</keyword>
<sequence>MTIREHQLEQMIRDVMDEVAAETGRETLNQIDSQTLLAESGLDSLGLAIVMARLETRLGFDPFARTSDAQFPRTFSELVALYRRQL</sequence>
<dbReference type="RefSeq" id="WP_126776929.1">
    <property type="nucleotide sequence ID" value="NZ_PIPM01000006.1"/>
</dbReference>
<reference evidence="2 3" key="1">
    <citation type="journal article" date="2011" name="Front. Microbiol.">
        <title>Genomic signatures of strain selection and enhancement in Bacillus atrophaeus var. globigii, a historical biowarfare simulant.</title>
        <authorList>
            <person name="Gibbons H.S."/>
            <person name="Broomall S.M."/>
            <person name="McNew L.A."/>
            <person name="Daligault H."/>
            <person name="Chapman C."/>
            <person name="Bruce D."/>
            <person name="Karavis M."/>
            <person name="Krepps M."/>
            <person name="McGregor P.A."/>
            <person name="Hong C."/>
            <person name="Park K.H."/>
            <person name="Akmal A."/>
            <person name="Feldman A."/>
            <person name="Lin J.S."/>
            <person name="Chang W.E."/>
            <person name="Higgs B.W."/>
            <person name="Demirev P."/>
            <person name="Lindquist J."/>
            <person name="Liem A."/>
            <person name="Fochler E."/>
            <person name="Read T.D."/>
            <person name="Tapia R."/>
            <person name="Johnson S."/>
            <person name="Bishop-Lilly K.A."/>
            <person name="Detter C."/>
            <person name="Han C."/>
            <person name="Sozhamannan S."/>
            <person name="Rosenzweig C.N."/>
            <person name="Skowronski E.W."/>
        </authorList>
    </citation>
    <scope>NUCLEOTIDE SEQUENCE [LARGE SCALE GENOMIC DNA]</scope>
    <source>
        <strain evidence="2 3">GYP-17</strain>
    </source>
</reference>
<dbReference type="InterPro" id="IPR036736">
    <property type="entry name" value="ACP-like_sf"/>
</dbReference>
<dbReference type="Proteomes" id="UP000288405">
    <property type="component" value="Unassembled WGS sequence"/>
</dbReference>
<dbReference type="InterPro" id="IPR009081">
    <property type="entry name" value="PP-bd_ACP"/>
</dbReference>
<gene>
    <name evidence="2" type="ORF">CWE11_07130</name>
</gene>
<dbReference type="OrthoDB" id="123083at2"/>
<protein>
    <recommendedName>
        <fullName evidence="1">Carrier domain-containing protein</fullName>
    </recommendedName>
</protein>
<evidence type="ECO:0000259" key="1">
    <source>
        <dbReference type="PROSITE" id="PS50075"/>
    </source>
</evidence>
<dbReference type="AlphaFoldDB" id="A0A432WGD1"/>
<dbReference type="Pfam" id="PF00550">
    <property type="entry name" value="PP-binding"/>
    <property type="match status" value="1"/>
</dbReference>
<proteinExistence type="predicted"/>
<organism evidence="2 3">
    <name type="scientific">Aliidiomarina sanyensis</name>
    <dbReference type="NCBI Taxonomy" id="1249555"/>
    <lineage>
        <taxon>Bacteria</taxon>
        <taxon>Pseudomonadati</taxon>
        <taxon>Pseudomonadota</taxon>
        <taxon>Gammaproteobacteria</taxon>
        <taxon>Alteromonadales</taxon>
        <taxon>Idiomarinaceae</taxon>
        <taxon>Aliidiomarina</taxon>
    </lineage>
</organism>